<dbReference type="Pfam" id="PF08241">
    <property type="entry name" value="Methyltransf_11"/>
    <property type="match status" value="1"/>
</dbReference>
<dbReference type="EMBL" id="JAPNNL010000058">
    <property type="protein sequence ID" value="MDA0635077.1"/>
    <property type="molecule type" value="Genomic_DNA"/>
</dbReference>
<organism evidence="2 3">
    <name type="scientific">Nonomuraea corallina</name>
    <dbReference type="NCBI Taxonomy" id="2989783"/>
    <lineage>
        <taxon>Bacteria</taxon>
        <taxon>Bacillati</taxon>
        <taxon>Actinomycetota</taxon>
        <taxon>Actinomycetes</taxon>
        <taxon>Streptosporangiales</taxon>
        <taxon>Streptosporangiaceae</taxon>
        <taxon>Nonomuraea</taxon>
    </lineage>
</organism>
<feature type="non-terminal residue" evidence="2">
    <location>
        <position position="1"/>
    </location>
</feature>
<feature type="domain" description="Methyltransferase type 11" evidence="1">
    <location>
        <begin position="2"/>
        <end position="45"/>
    </location>
</feature>
<dbReference type="InterPro" id="IPR013216">
    <property type="entry name" value="Methyltransf_11"/>
</dbReference>
<proteinExistence type="predicted"/>
<evidence type="ECO:0000313" key="2">
    <source>
        <dbReference type="EMBL" id="MDA0635077.1"/>
    </source>
</evidence>
<accession>A0ABT4SCZ0</accession>
<dbReference type="GO" id="GO:0032259">
    <property type="term" value="P:methylation"/>
    <property type="evidence" value="ECO:0007669"/>
    <property type="project" value="UniProtKB-KW"/>
</dbReference>
<sequence>ARLPLPDRGADVVVMIWLLHLLDAATSAAALREAARVLRPGGTLITTVDKDAAAYVGGDPAAALISPVREAHLSPPGDAPGRVAALTGLAERGRAAFTGHGQGRSPRRWRELLAEGGRHWAAKAGPEALAGLDRRLAALPGQDRPGPDPVYTLAAFG</sequence>
<evidence type="ECO:0000313" key="3">
    <source>
        <dbReference type="Proteomes" id="UP001144036"/>
    </source>
</evidence>
<keyword evidence="2" id="KW-0489">Methyltransferase</keyword>
<keyword evidence="2" id="KW-0808">Transferase</keyword>
<protein>
    <submittedName>
        <fullName evidence="2">Class I SAM-dependent methyltransferase</fullName>
    </submittedName>
</protein>
<dbReference type="SUPFAM" id="SSF53335">
    <property type="entry name" value="S-adenosyl-L-methionine-dependent methyltransferases"/>
    <property type="match status" value="1"/>
</dbReference>
<reference evidence="2" key="1">
    <citation type="submission" date="2022-11" db="EMBL/GenBank/DDBJ databases">
        <title>Nonomuraea corallina sp. nov., a new species of the genus Nonomuraea isolated from sea side sediment in Thai sea.</title>
        <authorList>
            <person name="Ngamcharungchit C."/>
            <person name="Matsumoto A."/>
            <person name="Suriyachadkun C."/>
            <person name="Panbangred W."/>
            <person name="Inahashi Y."/>
            <person name="Intra B."/>
        </authorList>
    </citation>
    <scope>NUCLEOTIDE SEQUENCE</scope>
    <source>
        <strain evidence="2">MCN248</strain>
    </source>
</reference>
<dbReference type="Proteomes" id="UP001144036">
    <property type="component" value="Unassembled WGS sequence"/>
</dbReference>
<comment type="caution">
    <text evidence="2">The sequence shown here is derived from an EMBL/GenBank/DDBJ whole genome shotgun (WGS) entry which is preliminary data.</text>
</comment>
<name>A0ABT4SCZ0_9ACTN</name>
<evidence type="ECO:0000259" key="1">
    <source>
        <dbReference type="Pfam" id="PF08241"/>
    </source>
</evidence>
<keyword evidence="3" id="KW-1185">Reference proteome</keyword>
<dbReference type="InterPro" id="IPR029063">
    <property type="entry name" value="SAM-dependent_MTases_sf"/>
</dbReference>
<dbReference type="RefSeq" id="WP_270155914.1">
    <property type="nucleotide sequence ID" value="NZ_JAPNNL010000058.1"/>
</dbReference>
<dbReference type="GO" id="GO:0008168">
    <property type="term" value="F:methyltransferase activity"/>
    <property type="evidence" value="ECO:0007669"/>
    <property type="project" value="UniProtKB-KW"/>
</dbReference>
<gene>
    <name evidence="2" type="ORF">OUY22_16785</name>
</gene>
<dbReference type="Gene3D" id="3.40.50.150">
    <property type="entry name" value="Vaccinia Virus protein VP39"/>
    <property type="match status" value="1"/>
</dbReference>